<sequence length="289" mass="32813">MFTPKKNQLSLIFKFYLFTHLFYFKFLYKKGDSRIPLGEKSKKGRCADLISLESKKLFSRLLFEPLVCCTGFLRYGSFWILCLNSKSMWDFLLFRSSGPPLFHRRLFCPRVHCNAFLRLEIFEQWKEANEEAKEKMFADFMNKNVNLNKVDESMIIAGIVAPPAAIVAKRTGQTTFPQLKFMNVIPDVIFVPSATVLALIAVKILRLMFIANTASKGATRSLVNHVMEPSSVDNIHPFAAETASDHSQQDMPKTASDSNAQQEIIKTASDAHQLTPKGNYCALCKKVHD</sequence>
<comment type="caution">
    <text evidence="2">The sequence shown here is derived from an EMBL/GenBank/DDBJ whole genome shotgun (WGS) entry which is preliminary data.</text>
</comment>
<dbReference type="AlphaFoldDB" id="A0A396IDI2"/>
<dbReference type="PANTHER" id="PTHR37754">
    <property type="entry name" value="CALCIUM ION-BINDING PROTEIN"/>
    <property type="match status" value="1"/>
</dbReference>
<name>A0A396IDI2_MEDTR</name>
<keyword evidence="1" id="KW-1133">Transmembrane helix</keyword>
<keyword evidence="1" id="KW-0472">Membrane</keyword>
<evidence type="ECO:0000256" key="1">
    <source>
        <dbReference type="SAM" id="Phobius"/>
    </source>
</evidence>
<organism evidence="2 3">
    <name type="scientific">Medicago truncatula</name>
    <name type="common">Barrel medic</name>
    <name type="synonym">Medicago tribuloides</name>
    <dbReference type="NCBI Taxonomy" id="3880"/>
    <lineage>
        <taxon>Eukaryota</taxon>
        <taxon>Viridiplantae</taxon>
        <taxon>Streptophyta</taxon>
        <taxon>Embryophyta</taxon>
        <taxon>Tracheophyta</taxon>
        <taxon>Spermatophyta</taxon>
        <taxon>Magnoliopsida</taxon>
        <taxon>eudicotyledons</taxon>
        <taxon>Gunneridae</taxon>
        <taxon>Pentapetalae</taxon>
        <taxon>rosids</taxon>
        <taxon>fabids</taxon>
        <taxon>Fabales</taxon>
        <taxon>Fabaceae</taxon>
        <taxon>Papilionoideae</taxon>
        <taxon>50 kb inversion clade</taxon>
        <taxon>NPAAA clade</taxon>
        <taxon>Hologalegina</taxon>
        <taxon>IRL clade</taxon>
        <taxon>Trifolieae</taxon>
        <taxon>Medicago</taxon>
    </lineage>
</organism>
<proteinExistence type="predicted"/>
<dbReference type="Gramene" id="rna25489">
    <property type="protein sequence ID" value="RHN62863.1"/>
    <property type="gene ID" value="gene25489"/>
</dbReference>
<evidence type="ECO:0000313" key="2">
    <source>
        <dbReference type="EMBL" id="RHN62863.1"/>
    </source>
</evidence>
<gene>
    <name evidence="2" type="ORF">MtrunA17_Chr4g0052031</name>
</gene>
<dbReference type="Proteomes" id="UP000265566">
    <property type="component" value="Chromosome 4"/>
</dbReference>
<feature type="transmembrane region" description="Helical" evidence="1">
    <location>
        <begin position="189"/>
        <end position="211"/>
    </location>
</feature>
<reference evidence="3" key="1">
    <citation type="journal article" date="2018" name="Nat. Plants">
        <title>Whole-genome landscape of Medicago truncatula symbiotic genes.</title>
        <authorList>
            <person name="Pecrix Y."/>
            <person name="Staton S.E."/>
            <person name="Sallet E."/>
            <person name="Lelandais-Briere C."/>
            <person name="Moreau S."/>
            <person name="Carrere S."/>
            <person name="Blein T."/>
            <person name="Jardinaud M.F."/>
            <person name="Latrasse D."/>
            <person name="Zouine M."/>
            <person name="Zahm M."/>
            <person name="Kreplak J."/>
            <person name="Mayjonade B."/>
            <person name="Satge C."/>
            <person name="Perez M."/>
            <person name="Cauet S."/>
            <person name="Marande W."/>
            <person name="Chantry-Darmon C."/>
            <person name="Lopez-Roques C."/>
            <person name="Bouchez O."/>
            <person name="Berard A."/>
            <person name="Debelle F."/>
            <person name="Munos S."/>
            <person name="Bendahmane A."/>
            <person name="Berges H."/>
            <person name="Niebel A."/>
            <person name="Buitink J."/>
            <person name="Frugier F."/>
            <person name="Benhamed M."/>
            <person name="Crespi M."/>
            <person name="Gouzy J."/>
            <person name="Gamas P."/>
        </authorList>
    </citation>
    <scope>NUCLEOTIDE SEQUENCE [LARGE SCALE GENOMIC DNA]</scope>
    <source>
        <strain evidence="3">cv. Jemalong A17</strain>
    </source>
</reference>
<keyword evidence="1" id="KW-0812">Transmembrane</keyword>
<protein>
    <recommendedName>
        <fullName evidence="4">Transmembrane protein</fullName>
    </recommendedName>
</protein>
<evidence type="ECO:0008006" key="4">
    <source>
        <dbReference type="Google" id="ProtNLM"/>
    </source>
</evidence>
<dbReference type="PANTHER" id="PTHR37754:SF2">
    <property type="entry name" value="ION-BINDING PROTEIN, PUTATIVE-RELATED"/>
    <property type="match status" value="1"/>
</dbReference>
<evidence type="ECO:0000313" key="3">
    <source>
        <dbReference type="Proteomes" id="UP000265566"/>
    </source>
</evidence>
<accession>A0A396IDI2</accession>
<dbReference type="EMBL" id="PSQE01000004">
    <property type="protein sequence ID" value="RHN62863.1"/>
    <property type="molecule type" value="Genomic_DNA"/>
</dbReference>